<evidence type="ECO:0000256" key="1">
    <source>
        <dbReference type="ARBA" id="ARBA00022448"/>
    </source>
</evidence>
<keyword evidence="8 16" id="KW-1278">Translocase</keyword>
<protein>
    <recommendedName>
        <fullName evidence="16">Na(+)-translocating NADH-quinone reductase subunit B</fullName>
        <shortName evidence="16">Na(+)-NQR subunit B</shortName>
        <shortName evidence="16">Na(+)-translocating NQR subunit B</shortName>
        <ecNumber evidence="16">7.2.1.1</ecNumber>
    </recommendedName>
    <alternativeName>
        <fullName evidence="16">NQR complex subunit B</fullName>
    </alternativeName>
    <alternativeName>
        <fullName evidence="16">NQR-1 subunit B</fullName>
    </alternativeName>
</protein>
<dbReference type="EMBL" id="CAKLDI010000001">
    <property type="protein sequence ID" value="CAH0532954.1"/>
    <property type="molecule type" value="Genomic_DNA"/>
</dbReference>
<sequence length="415" mass="45707">MGLKTYLEKIEHHFEPGGKHERWFALYEAVATVLYTPGTVTKAGSHIRDSIDLKRIMIMVWFACFPAMFWGMYNTGNQAILALNHLYAGAQLQDIIAGNWHYTLTQFLGGSLSSDAGWISKMLLGATYFVPIYAVVFIVGGFWEVLFCMVRKHEVNEGFFVTSILFALIVPPTLPLWQAALGITFGVVVAKEIFGGTGRNFMNPALAGRAFLFFAYPAQISGDLVWTAADGYSGATALSQWAHGGQAEVINRITEQPITWMDAFIGNIPGSIGETSTLFILLGGLMIVAMGIASWRIIAGVMIGMIATATLFNVIGSDTNPMFNMHWYWHLVLGGFAFGMIFMATDPVSASFTNAGKWWYGALIGAMAVMIRVVNPAYPEGMMLAILFANLFAPLFDHAVVERNIKRRLARYGKE</sequence>
<feature type="transmembrane region" description="Helical" evidence="16">
    <location>
        <begin position="56"/>
        <end position="73"/>
    </location>
</feature>
<comment type="cofactor">
    <cofactor evidence="16">
        <name>FMN</name>
        <dbReference type="ChEBI" id="CHEBI:58210"/>
    </cofactor>
</comment>
<evidence type="ECO:0000256" key="4">
    <source>
        <dbReference type="ARBA" id="ARBA00022553"/>
    </source>
</evidence>
<comment type="subunit">
    <text evidence="16">Composed of six subunits; NqrA, NqrB, NqrC, NqrD, NqrE and NqrF.</text>
</comment>
<feature type="transmembrane region" description="Helical" evidence="16">
    <location>
        <begin position="268"/>
        <end position="290"/>
    </location>
</feature>
<keyword evidence="12 16" id="KW-0406">Ion transport</keyword>
<evidence type="ECO:0000256" key="10">
    <source>
        <dbReference type="ARBA" id="ARBA00023027"/>
    </source>
</evidence>
<comment type="similarity">
    <text evidence="16">Belongs to the NqrB/RnfD family.</text>
</comment>
<keyword evidence="18" id="KW-1185">Reference proteome</keyword>
<keyword evidence="1 16" id="KW-0813">Transport</keyword>
<evidence type="ECO:0000256" key="13">
    <source>
        <dbReference type="ARBA" id="ARBA00023075"/>
    </source>
</evidence>
<keyword evidence="6 16" id="KW-0288">FMN</keyword>
<evidence type="ECO:0000256" key="6">
    <source>
        <dbReference type="ARBA" id="ARBA00022643"/>
    </source>
</evidence>
<feature type="transmembrane region" description="Helical" evidence="16">
    <location>
        <begin position="357"/>
        <end position="375"/>
    </location>
</feature>
<accession>A0ABN8DRZ3</accession>
<dbReference type="NCBIfam" id="NF003756">
    <property type="entry name" value="PRK05349.1"/>
    <property type="match status" value="1"/>
</dbReference>
<keyword evidence="4 16" id="KW-0597">Phosphoprotein</keyword>
<feature type="transmembrane region" description="Helical" evidence="16">
    <location>
        <begin position="381"/>
        <end position="401"/>
    </location>
</feature>
<feature type="transmembrane region" description="Helical" evidence="16">
    <location>
        <begin position="327"/>
        <end position="345"/>
    </location>
</feature>
<evidence type="ECO:0000256" key="14">
    <source>
        <dbReference type="ARBA" id="ARBA00023136"/>
    </source>
</evidence>
<evidence type="ECO:0000256" key="9">
    <source>
        <dbReference type="ARBA" id="ARBA00022989"/>
    </source>
</evidence>
<dbReference type="EC" id="7.2.1.1" evidence="16"/>
<dbReference type="RefSeq" id="WP_237465109.1">
    <property type="nucleotide sequence ID" value="NZ_CAKLDI010000001.1"/>
</dbReference>
<keyword evidence="13 16" id="KW-0830">Ubiquinone</keyword>
<evidence type="ECO:0000256" key="8">
    <source>
        <dbReference type="ARBA" id="ARBA00022967"/>
    </source>
</evidence>
<evidence type="ECO:0000256" key="3">
    <source>
        <dbReference type="ARBA" id="ARBA00022519"/>
    </source>
</evidence>
<dbReference type="NCBIfam" id="TIGR01937">
    <property type="entry name" value="nqrB"/>
    <property type="match status" value="1"/>
</dbReference>
<dbReference type="InterPro" id="IPR004338">
    <property type="entry name" value="NqrB/RnfD"/>
</dbReference>
<comment type="subcellular location">
    <subcellularLocation>
        <location evidence="16">Cell membrane</location>
        <topology evidence="16">Multi-pass membrane protein</topology>
    </subcellularLocation>
</comment>
<dbReference type="PIRSF" id="PIRSF016055">
    <property type="entry name" value="NADH-UbQ_OxRdtase_B_su"/>
    <property type="match status" value="1"/>
</dbReference>
<feature type="transmembrane region" description="Helical" evidence="16">
    <location>
        <begin position="159"/>
        <end position="177"/>
    </location>
</feature>
<feature type="transmembrane region" description="Helical" evidence="16">
    <location>
        <begin position="128"/>
        <end position="147"/>
    </location>
</feature>
<dbReference type="InterPro" id="IPR010966">
    <property type="entry name" value="NqrB"/>
</dbReference>
<dbReference type="HAMAP" id="MF_00426">
    <property type="entry name" value="NqrB"/>
    <property type="match status" value="1"/>
</dbReference>
<keyword evidence="15 16" id="KW-0739">Sodium transport</keyword>
<comment type="function">
    <text evidence="16">NQR complex catalyzes the reduction of ubiquinone-1 to ubiquinol by two successive reactions, coupled with the transport of Na(+) ions from the cytoplasm to the periplasm. NqrA to NqrE are probably involved in the second step, the conversion of ubisemiquinone to ubiquinol.</text>
</comment>
<feature type="modified residue" description="FMN phosphoryl threonine" evidence="16">
    <location>
        <position position="236"/>
    </location>
</feature>
<keyword evidence="3" id="KW-0997">Cell inner membrane</keyword>
<evidence type="ECO:0000256" key="12">
    <source>
        <dbReference type="ARBA" id="ARBA00023065"/>
    </source>
</evidence>
<organism evidence="17 18">
    <name type="scientific">Vibrio stylophorae</name>
    <dbReference type="NCBI Taxonomy" id="659351"/>
    <lineage>
        <taxon>Bacteria</taxon>
        <taxon>Pseudomonadati</taxon>
        <taxon>Pseudomonadota</taxon>
        <taxon>Gammaproteobacteria</taxon>
        <taxon>Vibrionales</taxon>
        <taxon>Vibrionaceae</taxon>
        <taxon>Vibrio</taxon>
    </lineage>
</organism>
<evidence type="ECO:0000256" key="2">
    <source>
        <dbReference type="ARBA" id="ARBA00022475"/>
    </source>
</evidence>
<evidence type="ECO:0000313" key="17">
    <source>
        <dbReference type="EMBL" id="CAH0532954.1"/>
    </source>
</evidence>
<evidence type="ECO:0000256" key="16">
    <source>
        <dbReference type="HAMAP-Rule" id="MF_00426"/>
    </source>
</evidence>
<name>A0ABN8DRZ3_9VIBR</name>
<comment type="catalytic activity">
    <reaction evidence="16">
        <text>a ubiquinone + n Na(+)(in) + NADH + H(+) = a ubiquinol + n Na(+)(out) + NAD(+)</text>
        <dbReference type="Rhea" id="RHEA:47748"/>
        <dbReference type="Rhea" id="RHEA-COMP:9565"/>
        <dbReference type="Rhea" id="RHEA-COMP:9566"/>
        <dbReference type="ChEBI" id="CHEBI:15378"/>
        <dbReference type="ChEBI" id="CHEBI:16389"/>
        <dbReference type="ChEBI" id="CHEBI:17976"/>
        <dbReference type="ChEBI" id="CHEBI:29101"/>
        <dbReference type="ChEBI" id="CHEBI:57540"/>
        <dbReference type="ChEBI" id="CHEBI:57945"/>
        <dbReference type="EC" id="7.2.1.1"/>
    </reaction>
</comment>
<keyword evidence="11 16" id="KW-0915">Sodium</keyword>
<evidence type="ECO:0000256" key="7">
    <source>
        <dbReference type="ARBA" id="ARBA00022692"/>
    </source>
</evidence>
<reference evidence="17" key="1">
    <citation type="submission" date="2021-11" db="EMBL/GenBank/DDBJ databases">
        <authorList>
            <person name="Rodrigo-Torres L."/>
            <person name="Arahal R. D."/>
            <person name="Lucena T."/>
        </authorList>
    </citation>
    <scope>NUCLEOTIDE SEQUENCE</scope>
    <source>
        <strain evidence="17">CECT 7929</strain>
    </source>
</reference>
<gene>
    <name evidence="16 17" type="primary">nqrB</name>
    <name evidence="17" type="ORF">VST7929_00803</name>
</gene>
<evidence type="ECO:0000256" key="15">
    <source>
        <dbReference type="ARBA" id="ARBA00023201"/>
    </source>
</evidence>
<comment type="caution">
    <text evidence="17">The sequence shown here is derived from an EMBL/GenBank/DDBJ whole genome shotgun (WGS) entry which is preliminary data.</text>
</comment>
<evidence type="ECO:0000256" key="5">
    <source>
        <dbReference type="ARBA" id="ARBA00022630"/>
    </source>
</evidence>
<keyword evidence="10 16" id="KW-0520">NAD</keyword>
<evidence type="ECO:0000313" key="18">
    <source>
        <dbReference type="Proteomes" id="UP000838672"/>
    </source>
</evidence>
<keyword evidence="7 16" id="KW-0812">Transmembrane</keyword>
<keyword evidence="14 16" id="KW-0472">Membrane</keyword>
<proteinExistence type="inferred from homology"/>
<dbReference type="PANTHER" id="PTHR30578:SF1">
    <property type="entry name" value="NA(+)-TRANSLOCATING NADH-QUINONE REDUCTASE SUBUNIT B"/>
    <property type="match status" value="1"/>
</dbReference>
<evidence type="ECO:0000256" key="11">
    <source>
        <dbReference type="ARBA" id="ARBA00023053"/>
    </source>
</evidence>
<feature type="transmembrane region" description="Helical" evidence="16">
    <location>
        <begin position="297"/>
        <end position="315"/>
    </location>
</feature>
<dbReference type="PANTHER" id="PTHR30578">
    <property type="entry name" value="ELECTRON TRANSPORT COMPLEX PROTEIN RNFD"/>
    <property type="match status" value="1"/>
</dbReference>
<keyword evidence="9 16" id="KW-1133">Transmembrane helix</keyword>
<dbReference type="Proteomes" id="UP000838672">
    <property type="component" value="Unassembled WGS sequence"/>
</dbReference>
<dbReference type="Pfam" id="PF03116">
    <property type="entry name" value="NQR2_RnfD_RnfE"/>
    <property type="match status" value="1"/>
</dbReference>
<keyword evidence="5 16" id="KW-0285">Flavoprotein</keyword>
<keyword evidence="2 16" id="KW-1003">Cell membrane</keyword>